<keyword evidence="4" id="KW-1185">Reference proteome</keyword>
<reference evidence="3 4" key="1">
    <citation type="submission" date="2019-09" db="EMBL/GenBank/DDBJ databases">
        <title>Whole genome shotgun sequencing (WGS) of Ellagibacter isourolithinifaciens DSM 104140(T) and Adlercreutzia muris DSM 29508(T).</title>
        <authorList>
            <person name="Stoll D.A."/>
            <person name="Danylec N."/>
            <person name="Huch M."/>
        </authorList>
    </citation>
    <scope>NUCLEOTIDE SEQUENCE [LARGE SCALE GENOMIC DNA]</scope>
    <source>
        <strain evidence="3 4">DSM 29508</strain>
    </source>
</reference>
<gene>
    <name evidence="3" type="ORF">F8D48_02270</name>
</gene>
<feature type="repeat" description="Cell wall-binding" evidence="2">
    <location>
        <begin position="388"/>
        <end position="407"/>
    </location>
</feature>
<proteinExistence type="predicted"/>
<dbReference type="InterPro" id="IPR018337">
    <property type="entry name" value="Cell_wall/Cho-bd_repeat"/>
</dbReference>
<dbReference type="Pfam" id="PF19127">
    <property type="entry name" value="Choline_bind_3"/>
    <property type="match status" value="1"/>
</dbReference>
<evidence type="ECO:0000256" key="1">
    <source>
        <dbReference type="ARBA" id="ARBA00022737"/>
    </source>
</evidence>
<dbReference type="Pfam" id="PF01473">
    <property type="entry name" value="Choline_bind_1"/>
    <property type="match status" value="2"/>
</dbReference>
<keyword evidence="1" id="KW-0677">Repeat</keyword>
<protein>
    <submittedName>
        <fullName evidence="3">N-acetylmuramoyl-L-alanine amidase family protein</fullName>
    </submittedName>
</protein>
<dbReference type="Gene3D" id="3.90.70.10">
    <property type="entry name" value="Cysteine proteinases"/>
    <property type="match status" value="1"/>
</dbReference>
<dbReference type="AlphaFoldDB" id="A0A7C8G0P8"/>
<feature type="repeat" description="Cell wall-binding" evidence="2">
    <location>
        <begin position="408"/>
        <end position="427"/>
    </location>
</feature>
<organism evidence="3 4">
    <name type="scientific">Adlercreutzia muris</name>
    <dbReference type="NCBI Taxonomy" id="1796610"/>
    <lineage>
        <taxon>Bacteria</taxon>
        <taxon>Bacillati</taxon>
        <taxon>Actinomycetota</taxon>
        <taxon>Coriobacteriia</taxon>
        <taxon>Eggerthellales</taxon>
        <taxon>Eggerthellaceae</taxon>
        <taxon>Adlercreutzia</taxon>
    </lineage>
</organism>
<sequence length="500" mass="53861">MSMAKGAGWWMALLAALAVLVSVEPPWAYGDEPAPMPESECQDYISALADSFAAEIGVDLDSLSIEGPRGVYDISSSNPVYAGSQCWTIYCDDELAAFIFSVETAEGATFTLSTNVAETMGEDLGRLGDEGAMQFAFCDEDLIYLDEEAQSAYKIGFDEVRCYDGIDAGEWTAMASPKANVLDSAEAESLAAAVTVTSSKALGVPYVTQGSDPICWAASACQAGRYLTKNNTWTAVSLSNDVKGSLSGGTVADTRSAYTRFTYPNSSTRIATTHISGAPSELVIGRWINAGLPIHARTTSNNGSGHAVIVDGYRTYSSGAMAVRIVNPGIQSPGVIFATKSSGYYQFFYNTNEGNTFKWDRGSVLFTGWQKPFGGSSWSYLSNAGAKSVGWLEVGSNWFYFNSSGYMLTGWQSIEGKWYYLNSTGAAATGWQKIDGYWYAFDSNCAMRRGWFKDGTTWYYLRTLNNTPAPGPEGAMLANGTWTIGGKAYRFNTSGACLNP</sequence>
<dbReference type="PROSITE" id="PS51170">
    <property type="entry name" value="CW"/>
    <property type="match status" value="3"/>
</dbReference>
<dbReference type="RefSeq" id="WP_151429800.1">
    <property type="nucleotide sequence ID" value="NZ_JANJZI010000009.1"/>
</dbReference>
<dbReference type="Proteomes" id="UP000479639">
    <property type="component" value="Unassembled WGS sequence"/>
</dbReference>
<accession>A0A7C8G0P8</accession>
<evidence type="ECO:0000313" key="3">
    <source>
        <dbReference type="EMBL" id="KAB1651091.1"/>
    </source>
</evidence>
<comment type="caution">
    <text evidence="3">The sequence shown here is derived from an EMBL/GenBank/DDBJ whole genome shotgun (WGS) entry which is preliminary data.</text>
</comment>
<evidence type="ECO:0000256" key="2">
    <source>
        <dbReference type="PROSITE-ProRule" id="PRU00591"/>
    </source>
</evidence>
<name>A0A7C8G0P8_9ACTN</name>
<dbReference type="EMBL" id="WAJS01000005">
    <property type="protein sequence ID" value="KAB1651091.1"/>
    <property type="molecule type" value="Genomic_DNA"/>
</dbReference>
<evidence type="ECO:0000313" key="4">
    <source>
        <dbReference type="Proteomes" id="UP000479639"/>
    </source>
</evidence>
<dbReference type="SUPFAM" id="SSF69360">
    <property type="entry name" value="Cell wall binding repeat"/>
    <property type="match status" value="1"/>
</dbReference>
<dbReference type="Gene3D" id="2.10.270.10">
    <property type="entry name" value="Cholin Binding"/>
    <property type="match status" value="1"/>
</dbReference>
<feature type="repeat" description="Cell wall-binding" evidence="2">
    <location>
        <begin position="428"/>
        <end position="447"/>
    </location>
</feature>